<name>Q47CU1_DECAR</name>
<dbReference type="InterPro" id="IPR017900">
    <property type="entry name" value="4Fe4S_Fe_S_CS"/>
</dbReference>
<dbReference type="eggNOG" id="COG1145">
    <property type="taxonomic scope" value="Bacteria"/>
</dbReference>
<feature type="domain" description="4Fe-4S ferredoxin-type" evidence="5">
    <location>
        <begin position="265"/>
        <end position="293"/>
    </location>
</feature>
<dbReference type="HOGENOM" id="CLU_048087_3_0_4"/>
<dbReference type="OrthoDB" id="9781785at2"/>
<dbReference type="Pfam" id="PF13187">
    <property type="entry name" value="Fer4_9"/>
    <property type="match status" value="1"/>
</dbReference>
<evidence type="ECO:0000256" key="4">
    <source>
        <dbReference type="ARBA" id="ARBA00023014"/>
    </source>
</evidence>
<evidence type="ECO:0000256" key="1">
    <source>
        <dbReference type="ARBA" id="ARBA00022485"/>
    </source>
</evidence>
<sequence>MSMATPSIRVSQCTRYRYRYSACQRCADACPHEAIALNDEGATVNPKNCQNCALCISACPTGAWASDNFKVIDLLRQAIKQPTWSVACAPSGETADAIVPCLGAVDGVTLGYLAKRGIPVTLRGQWHCGDCPHGKTGAAQLALSLEAVDVLHQGARDGSNNPEAPINWMLPQLAQPTRALNRSQDKKPAAEFAPARRQLFRRLIGRGIDEVILATPQADNQPAPEKAIRPGPYSITERRELLQIVTQQKDGQAFPVQLHDGLPLMQLTLQPGCTVCEACFRVCPTGAIQIEENPDAWALQFRFDRCVACQACLEVCQPRVLDADASFDARAEQPVRVLMSLNKQRCSRCDRHFVSAVPEKTCPVCRDDEDAFAAIFG</sequence>
<dbReference type="GO" id="GO:0051539">
    <property type="term" value="F:4 iron, 4 sulfur cluster binding"/>
    <property type="evidence" value="ECO:0007669"/>
    <property type="project" value="UniProtKB-KW"/>
</dbReference>
<gene>
    <name evidence="6" type="ordered locus">Daro_2610</name>
</gene>
<evidence type="ECO:0000256" key="3">
    <source>
        <dbReference type="ARBA" id="ARBA00023004"/>
    </source>
</evidence>
<keyword evidence="1" id="KW-0004">4Fe-4S</keyword>
<proteinExistence type="predicted"/>
<dbReference type="PANTHER" id="PTHR43687">
    <property type="entry name" value="ADENYLYLSULFATE REDUCTASE, BETA SUBUNIT"/>
    <property type="match status" value="1"/>
</dbReference>
<keyword evidence="2" id="KW-0479">Metal-binding</keyword>
<accession>Q47CU1</accession>
<feature type="domain" description="4Fe-4S ferredoxin-type" evidence="5">
    <location>
        <begin position="40"/>
        <end position="69"/>
    </location>
</feature>
<dbReference type="InterPro" id="IPR017896">
    <property type="entry name" value="4Fe4S_Fe-S-bd"/>
</dbReference>
<dbReference type="PROSITE" id="PS51379">
    <property type="entry name" value="4FE4S_FER_2"/>
    <property type="match status" value="3"/>
</dbReference>
<dbReference type="EMBL" id="CP000089">
    <property type="protein sequence ID" value="AAZ47340.1"/>
    <property type="molecule type" value="Genomic_DNA"/>
</dbReference>
<evidence type="ECO:0000313" key="6">
    <source>
        <dbReference type="EMBL" id="AAZ47340.1"/>
    </source>
</evidence>
<dbReference type="InterPro" id="IPR050572">
    <property type="entry name" value="Fe-S_Ferredoxin"/>
</dbReference>
<keyword evidence="4" id="KW-0411">Iron-sulfur</keyword>
<protein>
    <submittedName>
        <fullName evidence="6">4Fe-4S ferredoxin, iron-sulfur binding protein</fullName>
    </submittedName>
</protein>
<dbReference type="Gene3D" id="3.30.70.20">
    <property type="match status" value="2"/>
</dbReference>
<dbReference type="AlphaFoldDB" id="Q47CU1"/>
<dbReference type="KEGG" id="dar:Daro_2610"/>
<organism evidence="6">
    <name type="scientific">Dechloromonas aromatica (strain RCB)</name>
    <dbReference type="NCBI Taxonomy" id="159087"/>
    <lineage>
        <taxon>Bacteria</taxon>
        <taxon>Pseudomonadati</taxon>
        <taxon>Pseudomonadota</taxon>
        <taxon>Betaproteobacteria</taxon>
        <taxon>Rhodocyclales</taxon>
        <taxon>Azonexaceae</taxon>
        <taxon>Dechloromonas</taxon>
    </lineage>
</organism>
<dbReference type="Pfam" id="PF12838">
    <property type="entry name" value="Fer4_7"/>
    <property type="match status" value="1"/>
</dbReference>
<evidence type="ECO:0000256" key="2">
    <source>
        <dbReference type="ARBA" id="ARBA00022723"/>
    </source>
</evidence>
<dbReference type="PROSITE" id="PS00198">
    <property type="entry name" value="4FE4S_FER_1"/>
    <property type="match status" value="2"/>
</dbReference>
<dbReference type="STRING" id="159087.Daro_2610"/>
<dbReference type="GO" id="GO:0046872">
    <property type="term" value="F:metal ion binding"/>
    <property type="evidence" value="ECO:0007669"/>
    <property type="project" value="UniProtKB-KW"/>
</dbReference>
<reference evidence="6" key="1">
    <citation type="submission" date="2005-08" db="EMBL/GenBank/DDBJ databases">
        <title>Complete sequence of Dechloromonas aromatica RCB.</title>
        <authorList>
            <person name="Salinero K.K."/>
            <person name="Copeland A."/>
            <person name="Lucas S."/>
            <person name="Lapidus A."/>
            <person name="Barry K."/>
            <person name="Detter J.C."/>
            <person name="Glavina T."/>
            <person name="Hammon N."/>
            <person name="Israni S."/>
            <person name="Pitluck S."/>
            <person name="Di Bartolo G."/>
            <person name="Trong S."/>
            <person name="Schmutz J."/>
            <person name="Larimer F."/>
            <person name="Land M."/>
            <person name="Ivanova N."/>
            <person name="Richardson P."/>
        </authorList>
    </citation>
    <scope>NUCLEOTIDE SEQUENCE</scope>
    <source>
        <strain evidence="6">RCB</strain>
    </source>
</reference>
<dbReference type="PANTHER" id="PTHR43687:SF1">
    <property type="entry name" value="FERREDOXIN III"/>
    <property type="match status" value="1"/>
</dbReference>
<keyword evidence="3" id="KW-0408">Iron</keyword>
<dbReference type="eggNOG" id="COG1143">
    <property type="taxonomic scope" value="Bacteria"/>
</dbReference>
<feature type="domain" description="4Fe-4S ferredoxin-type" evidence="5">
    <location>
        <begin position="297"/>
        <end position="326"/>
    </location>
</feature>
<dbReference type="SUPFAM" id="SSF54862">
    <property type="entry name" value="4Fe-4S ferredoxins"/>
    <property type="match status" value="1"/>
</dbReference>
<evidence type="ECO:0000259" key="5">
    <source>
        <dbReference type="PROSITE" id="PS51379"/>
    </source>
</evidence>